<organism evidence="1">
    <name type="scientific">Timema monikensis</name>
    <dbReference type="NCBI Taxonomy" id="170555"/>
    <lineage>
        <taxon>Eukaryota</taxon>
        <taxon>Metazoa</taxon>
        <taxon>Ecdysozoa</taxon>
        <taxon>Arthropoda</taxon>
        <taxon>Hexapoda</taxon>
        <taxon>Insecta</taxon>
        <taxon>Pterygota</taxon>
        <taxon>Neoptera</taxon>
        <taxon>Polyneoptera</taxon>
        <taxon>Phasmatodea</taxon>
        <taxon>Timematodea</taxon>
        <taxon>Timematoidea</taxon>
        <taxon>Timematidae</taxon>
        <taxon>Timema</taxon>
    </lineage>
</organism>
<reference evidence="1" key="1">
    <citation type="submission" date="2020-11" db="EMBL/GenBank/DDBJ databases">
        <authorList>
            <person name="Tran Van P."/>
        </authorList>
    </citation>
    <scope>NUCLEOTIDE SEQUENCE</scope>
</reference>
<dbReference type="AlphaFoldDB" id="A0A7R9HNL8"/>
<name>A0A7R9HNL8_9NEOP</name>
<protein>
    <submittedName>
        <fullName evidence="1">Uncharacterized protein</fullName>
    </submittedName>
</protein>
<gene>
    <name evidence="1" type="ORF">TMSB3V08_LOCUS5770</name>
</gene>
<dbReference type="EMBL" id="OB793913">
    <property type="protein sequence ID" value="CAD7428981.1"/>
    <property type="molecule type" value="Genomic_DNA"/>
</dbReference>
<accession>A0A7R9HNL8</accession>
<sequence length="147" mass="16017">MQEDTGELPRVGGEVAITATRQITDNKCRKLTSPTSRQKKLNKSSVAVRLQIFPITFTISSGHRKSLSGKECTISTFGCSLDNVSLMIRGSPPPFLTPLSPPEREQGLVRAAGGRRREGVGIYSSRLQDRSSHPGDIKCTTERCSLS</sequence>
<proteinExistence type="predicted"/>
<evidence type="ECO:0000313" key="1">
    <source>
        <dbReference type="EMBL" id="CAD7428981.1"/>
    </source>
</evidence>